<dbReference type="Pfam" id="PF00381">
    <property type="entry name" value="PTS-HPr"/>
    <property type="match status" value="1"/>
</dbReference>
<dbReference type="InterPro" id="IPR000032">
    <property type="entry name" value="HPr-like"/>
</dbReference>
<dbReference type="GO" id="GO:0009401">
    <property type="term" value="P:phosphoenolpyruvate-dependent sugar phosphotransferase system"/>
    <property type="evidence" value="ECO:0007669"/>
    <property type="project" value="UniProtKB-KW"/>
</dbReference>
<accession>N2A9S6</accession>
<dbReference type="EMBL" id="AQFT01000085">
    <property type="protein sequence ID" value="EMZ26107.1"/>
    <property type="molecule type" value="Genomic_DNA"/>
</dbReference>
<dbReference type="PANTHER" id="PTHR33705">
    <property type="entry name" value="PHOSPHOCARRIER PROTEIN HPR"/>
    <property type="match status" value="1"/>
</dbReference>
<evidence type="ECO:0000313" key="5">
    <source>
        <dbReference type="EMBL" id="EMZ26107.1"/>
    </source>
</evidence>
<dbReference type="PRINTS" id="PR00107">
    <property type="entry name" value="PHOSPHOCPHPR"/>
</dbReference>
<dbReference type="PROSITE" id="PS51350">
    <property type="entry name" value="PTS_HPR_DOM"/>
    <property type="match status" value="1"/>
</dbReference>
<dbReference type="AlphaFoldDB" id="N2A9S6"/>
<gene>
    <name evidence="5" type="ORF">C823_02600</name>
</gene>
<dbReference type="Proteomes" id="UP000012589">
    <property type="component" value="Unassembled WGS sequence"/>
</dbReference>
<feature type="domain" description="HPr" evidence="4">
    <location>
        <begin position="1"/>
        <end position="88"/>
    </location>
</feature>
<dbReference type="eggNOG" id="COG1925">
    <property type="taxonomic scope" value="Bacteria"/>
</dbReference>
<dbReference type="SUPFAM" id="SSF55594">
    <property type="entry name" value="HPr-like"/>
    <property type="match status" value="1"/>
</dbReference>
<dbReference type="STRING" id="1235802.C823_02600"/>
<protein>
    <submittedName>
        <fullName evidence="5">HPr family phosphocarrier</fullName>
    </submittedName>
</protein>
<keyword evidence="3" id="KW-0598">Phosphotransferase system</keyword>
<evidence type="ECO:0000256" key="2">
    <source>
        <dbReference type="ARBA" id="ARBA00022490"/>
    </source>
</evidence>
<reference evidence="5 6" key="1">
    <citation type="journal article" date="2014" name="Genome Announc.">
        <title>Draft genome sequences of the altered schaedler flora, a defined bacterial community from gnotobiotic mice.</title>
        <authorList>
            <person name="Wannemuehler M.J."/>
            <person name="Overstreet A.M."/>
            <person name="Ward D.V."/>
            <person name="Phillips G.J."/>
        </authorList>
    </citation>
    <scope>NUCLEOTIDE SEQUENCE [LARGE SCALE GENOMIC DNA]</scope>
    <source>
        <strain evidence="5 6">ASF492</strain>
    </source>
</reference>
<organism evidence="5 6">
    <name type="scientific">Eubacterium plexicaudatum ASF492</name>
    <dbReference type="NCBI Taxonomy" id="1235802"/>
    <lineage>
        <taxon>Bacteria</taxon>
        <taxon>Bacillati</taxon>
        <taxon>Bacillota</taxon>
        <taxon>Clostridia</taxon>
        <taxon>Eubacteriales</taxon>
        <taxon>Eubacteriaceae</taxon>
        <taxon>Eubacterium</taxon>
    </lineage>
</organism>
<dbReference type="Gene3D" id="3.30.1340.10">
    <property type="entry name" value="HPr-like"/>
    <property type="match status" value="1"/>
</dbReference>
<evidence type="ECO:0000256" key="1">
    <source>
        <dbReference type="ARBA" id="ARBA00004496"/>
    </source>
</evidence>
<comment type="subcellular location">
    <subcellularLocation>
        <location evidence="1">Cytoplasm</location>
    </subcellularLocation>
</comment>
<dbReference type="PATRIC" id="fig|1235802.3.peg.2750"/>
<evidence type="ECO:0000259" key="4">
    <source>
        <dbReference type="PROSITE" id="PS51350"/>
    </source>
</evidence>
<dbReference type="InterPro" id="IPR050399">
    <property type="entry name" value="HPr"/>
</dbReference>
<evidence type="ECO:0000313" key="6">
    <source>
        <dbReference type="Proteomes" id="UP000012589"/>
    </source>
</evidence>
<keyword evidence="6" id="KW-1185">Reference proteome</keyword>
<evidence type="ECO:0000256" key="3">
    <source>
        <dbReference type="ARBA" id="ARBA00022683"/>
    </source>
</evidence>
<dbReference type="InterPro" id="IPR035895">
    <property type="entry name" value="HPr-like_sf"/>
</dbReference>
<keyword evidence="2" id="KW-0963">Cytoplasm</keyword>
<dbReference type="HOGENOM" id="CLU_136230_2_4_9"/>
<dbReference type="PANTHER" id="PTHR33705:SF2">
    <property type="entry name" value="PHOSPHOCARRIER PROTEIN NPR"/>
    <property type="match status" value="1"/>
</dbReference>
<name>N2A9S6_9FIRM</name>
<dbReference type="NCBIfam" id="TIGR01003">
    <property type="entry name" value="PTS_HPr_family"/>
    <property type="match status" value="1"/>
</dbReference>
<proteinExistence type="predicted"/>
<dbReference type="OrthoDB" id="9809047at2"/>
<dbReference type="CDD" id="cd00367">
    <property type="entry name" value="PTS-HPr_like"/>
    <property type="match status" value="1"/>
</dbReference>
<comment type="caution">
    <text evidence="5">The sequence shown here is derived from an EMBL/GenBank/DDBJ whole genome shotgun (WGS) entry which is preliminary data.</text>
</comment>
<sequence length="88" mass="9345">MVSQKVKIKNPTGLHLRPAGVLCKNAIEYGSVITFRYGGNNIANAKSVLSVLGACIKSGDEIELICEGEDEEKALKEIVALIESGLGE</sequence>
<dbReference type="GO" id="GO:0005737">
    <property type="term" value="C:cytoplasm"/>
    <property type="evidence" value="ECO:0007669"/>
    <property type="project" value="UniProtKB-SubCell"/>
</dbReference>